<comment type="caution">
    <text evidence="2">The sequence shown here is derived from an EMBL/GenBank/DDBJ whole genome shotgun (WGS) entry which is preliminary data.</text>
</comment>
<sequence>MKSILFLWTSLLSINASPFDGNDYRTKNEIQKRNYNGYESNTFNNIVNKLHKKDYIGIVNMHSLIAKRADAPKPKPVQGKIENSANDAKNKKLRSIDEPGTVCIKKNPDTSCWEVITKCDKNKINKRLEPAKAASKINAGQKEAGKSFRNVDDNSEVVCMKINPVTSCWDVKYSW</sequence>
<evidence type="ECO:0000313" key="2">
    <source>
        <dbReference type="EMBL" id="PVU85922.1"/>
    </source>
</evidence>
<reference evidence="2 3" key="1">
    <citation type="journal article" date="2018" name="MBio">
        <title>Comparative Genomics Reveals the Core Gene Toolbox for the Fungus-Insect Symbiosis.</title>
        <authorList>
            <person name="Wang Y."/>
            <person name="Stata M."/>
            <person name="Wang W."/>
            <person name="Stajich J.E."/>
            <person name="White M.M."/>
            <person name="Moncalvo J.M."/>
        </authorList>
    </citation>
    <scope>NUCLEOTIDE SEQUENCE [LARGE SCALE GENOMIC DNA]</scope>
    <source>
        <strain evidence="2 3">SWE-8-4</strain>
    </source>
</reference>
<protein>
    <submittedName>
        <fullName evidence="2">Uncharacterized protein</fullName>
    </submittedName>
</protein>
<feature type="chain" id="PRO_5015713464" evidence="1">
    <location>
        <begin position="17"/>
        <end position="175"/>
    </location>
</feature>
<keyword evidence="1" id="KW-0732">Signal</keyword>
<name>A0A2T9Y0R3_9FUNG</name>
<dbReference type="Proteomes" id="UP000245383">
    <property type="component" value="Unassembled WGS sequence"/>
</dbReference>
<evidence type="ECO:0000313" key="3">
    <source>
        <dbReference type="Proteomes" id="UP000245383"/>
    </source>
</evidence>
<evidence type="ECO:0000256" key="1">
    <source>
        <dbReference type="SAM" id="SignalP"/>
    </source>
</evidence>
<feature type="signal peptide" evidence="1">
    <location>
        <begin position="1"/>
        <end position="16"/>
    </location>
</feature>
<proteinExistence type="predicted"/>
<organism evidence="2 3">
    <name type="scientific">Smittium simulii</name>
    <dbReference type="NCBI Taxonomy" id="133385"/>
    <lineage>
        <taxon>Eukaryota</taxon>
        <taxon>Fungi</taxon>
        <taxon>Fungi incertae sedis</taxon>
        <taxon>Zoopagomycota</taxon>
        <taxon>Kickxellomycotina</taxon>
        <taxon>Harpellomycetes</taxon>
        <taxon>Harpellales</taxon>
        <taxon>Legeriomycetaceae</taxon>
        <taxon>Smittium</taxon>
    </lineage>
</organism>
<gene>
    <name evidence="2" type="ORF">BB561_006864</name>
</gene>
<dbReference type="EMBL" id="MBFR01000762">
    <property type="protein sequence ID" value="PVU85922.1"/>
    <property type="molecule type" value="Genomic_DNA"/>
</dbReference>
<keyword evidence="3" id="KW-1185">Reference proteome</keyword>
<accession>A0A2T9Y0R3</accession>
<dbReference type="AlphaFoldDB" id="A0A2T9Y0R3"/>